<feature type="transmembrane region" description="Helical" evidence="1">
    <location>
        <begin position="48"/>
        <end position="68"/>
    </location>
</feature>
<name>A0A9D1E3S7_9BACT</name>
<feature type="transmembrane region" description="Helical" evidence="1">
    <location>
        <begin position="165"/>
        <end position="189"/>
    </location>
</feature>
<reference evidence="2" key="2">
    <citation type="journal article" date="2021" name="PeerJ">
        <title>Extensive microbial diversity within the chicken gut microbiome revealed by metagenomics and culture.</title>
        <authorList>
            <person name="Gilroy R."/>
            <person name="Ravi A."/>
            <person name="Getino M."/>
            <person name="Pursley I."/>
            <person name="Horton D.L."/>
            <person name="Alikhan N.F."/>
            <person name="Baker D."/>
            <person name="Gharbi K."/>
            <person name="Hall N."/>
            <person name="Watson M."/>
            <person name="Adriaenssens E.M."/>
            <person name="Foster-Nyarko E."/>
            <person name="Jarju S."/>
            <person name="Secka A."/>
            <person name="Antonio M."/>
            <person name="Oren A."/>
            <person name="Chaudhuri R.R."/>
            <person name="La Ragione R."/>
            <person name="Hildebrand F."/>
            <person name="Pallen M.J."/>
        </authorList>
    </citation>
    <scope>NUCLEOTIDE SEQUENCE</scope>
    <source>
        <strain evidence="2">CHK121-14286</strain>
    </source>
</reference>
<dbReference type="AlphaFoldDB" id="A0A9D1E3S7"/>
<keyword evidence="1" id="KW-1133">Transmembrane helix</keyword>
<evidence type="ECO:0000256" key="1">
    <source>
        <dbReference type="SAM" id="Phobius"/>
    </source>
</evidence>
<proteinExistence type="predicted"/>
<sequence>MKEKIKLEFTQFKLLLRSVPGWLTALFVMSVFAMNILANKSISLPVSWLALDCGIIVSWFAFLAMDTVTRRFGPKGATQLSIVAICFNLLFCLIFFACSKIGGIWGESAVEGSENIINNALDNTIGGTWYVVLGSTVAFVASAVINNFTNWGTGRLFRKKSDGAVAYIVTAYVSTAVAQFADNLIFALIVSLNFFGWTILQCVTCALTGMIAELLFEVVFSFLGYKICQKWKKEGVGKEYLDFVASSKIANAEIKATE</sequence>
<reference evidence="2" key="1">
    <citation type="submission" date="2020-10" db="EMBL/GenBank/DDBJ databases">
        <authorList>
            <person name="Gilroy R."/>
        </authorList>
    </citation>
    <scope>NUCLEOTIDE SEQUENCE</scope>
    <source>
        <strain evidence="2">CHK121-14286</strain>
    </source>
</reference>
<feature type="transmembrane region" description="Helical" evidence="1">
    <location>
        <begin position="80"/>
        <end position="105"/>
    </location>
</feature>
<keyword evidence="1" id="KW-0812">Transmembrane</keyword>
<organism evidence="2 3">
    <name type="scientific">Candidatus Fimimonas gallinarum</name>
    <dbReference type="NCBI Taxonomy" id="2840821"/>
    <lineage>
        <taxon>Bacteria</taxon>
        <taxon>Pseudomonadati</taxon>
        <taxon>Myxococcota</taxon>
        <taxon>Myxococcia</taxon>
        <taxon>Myxococcales</taxon>
        <taxon>Cystobacterineae</taxon>
        <taxon>Myxococcaceae</taxon>
        <taxon>Myxococcaceae incertae sedis</taxon>
        <taxon>Candidatus Fimimonas</taxon>
    </lineage>
</organism>
<protein>
    <submittedName>
        <fullName evidence="2">VUT family protein</fullName>
    </submittedName>
</protein>
<feature type="transmembrane region" description="Helical" evidence="1">
    <location>
        <begin position="195"/>
        <end position="223"/>
    </location>
</feature>
<dbReference type="Pfam" id="PF02592">
    <property type="entry name" value="Vut_1"/>
    <property type="match status" value="1"/>
</dbReference>
<feature type="transmembrane region" description="Helical" evidence="1">
    <location>
        <begin position="125"/>
        <end position="145"/>
    </location>
</feature>
<dbReference type="Proteomes" id="UP000824200">
    <property type="component" value="Unassembled WGS sequence"/>
</dbReference>
<feature type="transmembrane region" description="Helical" evidence="1">
    <location>
        <begin position="21"/>
        <end position="42"/>
    </location>
</feature>
<comment type="caution">
    <text evidence="2">The sequence shown here is derived from an EMBL/GenBank/DDBJ whole genome shotgun (WGS) entry which is preliminary data.</text>
</comment>
<evidence type="ECO:0000313" key="3">
    <source>
        <dbReference type="Proteomes" id="UP000824200"/>
    </source>
</evidence>
<dbReference type="EMBL" id="DVHL01000029">
    <property type="protein sequence ID" value="HIR65968.1"/>
    <property type="molecule type" value="Genomic_DNA"/>
</dbReference>
<dbReference type="PANTHER" id="PTHR34300">
    <property type="entry name" value="QUEUOSINE PRECURSOR TRANSPORTER-RELATED"/>
    <property type="match status" value="1"/>
</dbReference>
<evidence type="ECO:0000313" key="2">
    <source>
        <dbReference type="EMBL" id="HIR65968.1"/>
    </source>
</evidence>
<dbReference type="PANTHER" id="PTHR34300:SF2">
    <property type="entry name" value="QUEUOSINE PRECURSOR TRANSPORTER-RELATED"/>
    <property type="match status" value="1"/>
</dbReference>
<gene>
    <name evidence="2" type="ORF">IAC95_03725</name>
</gene>
<dbReference type="InterPro" id="IPR003744">
    <property type="entry name" value="YhhQ"/>
</dbReference>
<keyword evidence="1" id="KW-0472">Membrane</keyword>
<accession>A0A9D1E3S7</accession>